<proteinExistence type="predicted"/>
<evidence type="ECO:0000256" key="1">
    <source>
        <dbReference type="SAM" id="Phobius"/>
    </source>
</evidence>
<dbReference type="RefSeq" id="WP_379839857.1">
    <property type="nucleotide sequence ID" value="NZ_JBHRYQ010000001.1"/>
</dbReference>
<reference evidence="3" key="1">
    <citation type="journal article" date="2019" name="Int. J. Syst. Evol. Microbiol.">
        <title>The Global Catalogue of Microorganisms (GCM) 10K type strain sequencing project: providing services to taxonomists for standard genome sequencing and annotation.</title>
        <authorList>
            <consortium name="The Broad Institute Genomics Platform"/>
            <consortium name="The Broad Institute Genome Sequencing Center for Infectious Disease"/>
            <person name="Wu L."/>
            <person name="Ma J."/>
        </authorList>
    </citation>
    <scope>NUCLEOTIDE SEQUENCE [LARGE SCALE GENOMIC DNA]</scope>
    <source>
        <strain evidence="3">CECT 7956</strain>
    </source>
</reference>
<dbReference type="InterPro" id="IPR025324">
    <property type="entry name" value="DUF4230"/>
</dbReference>
<protein>
    <submittedName>
        <fullName evidence="2">DUF4230 domain-containing protein</fullName>
    </submittedName>
</protein>
<dbReference type="Proteomes" id="UP001595616">
    <property type="component" value="Unassembled WGS sequence"/>
</dbReference>
<keyword evidence="1" id="KW-1133">Transmembrane helix</keyword>
<gene>
    <name evidence="2" type="ORF">ACFOOI_19970</name>
</gene>
<feature type="transmembrane region" description="Helical" evidence="1">
    <location>
        <begin position="6"/>
        <end position="22"/>
    </location>
</feature>
<keyword evidence="3" id="KW-1185">Reference proteome</keyword>
<dbReference type="EMBL" id="JBHRYQ010000001">
    <property type="protein sequence ID" value="MFC3812951.1"/>
    <property type="molecule type" value="Genomic_DNA"/>
</dbReference>
<comment type="caution">
    <text evidence="2">The sequence shown here is derived from an EMBL/GenBank/DDBJ whole genome shotgun (WGS) entry which is preliminary data.</text>
</comment>
<accession>A0ABV7Z1A7</accession>
<keyword evidence="1" id="KW-0472">Membrane</keyword>
<organism evidence="2 3">
    <name type="scientific">Lacihabitans lacunae</name>
    <dbReference type="NCBI Taxonomy" id="1028214"/>
    <lineage>
        <taxon>Bacteria</taxon>
        <taxon>Pseudomonadati</taxon>
        <taxon>Bacteroidota</taxon>
        <taxon>Cytophagia</taxon>
        <taxon>Cytophagales</taxon>
        <taxon>Leadbetterellaceae</taxon>
        <taxon>Lacihabitans</taxon>
    </lineage>
</organism>
<evidence type="ECO:0000313" key="3">
    <source>
        <dbReference type="Proteomes" id="UP001595616"/>
    </source>
</evidence>
<keyword evidence="1" id="KW-0812">Transmembrane</keyword>
<name>A0ABV7Z1A7_9BACT</name>
<evidence type="ECO:0000313" key="2">
    <source>
        <dbReference type="EMBL" id="MFC3812951.1"/>
    </source>
</evidence>
<sequence>MIRNLVRFGILVLLIFGSIFIWEKAKNFKIWGEDEVITTHNMVLKELTNMGQLELIKFSYRDVVEQEIKRDFLPDPKALLIVQGEAIGCIDLTKIKEEDIIMENDTLIITLPQPEICNYKIDHSKSKIYKTDYAFMNEAVLLDEAYRKAEAQILKEALASDILEQTKRNADLIFKPLLENITKKKVVIHYKLQGSLNRLK</sequence>
<dbReference type="Pfam" id="PF14014">
    <property type="entry name" value="DUF4230"/>
    <property type="match status" value="1"/>
</dbReference>